<dbReference type="InterPro" id="IPR033116">
    <property type="entry name" value="TRYPSIN_SER"/>
</dbReference>
<reference evidence="12 13" key="1">
    <citation type="submission" date="2022-01" db="EMBL/GenBank/DDBJ databases">
        <title>A high-quality chromosome-level genome assembly of rohu carp, Labeo rohita.</title>
        <authorList>
            <person name="Arick M.A. II"/>
            <person name="Hsu C.-Y."/>
            <person name="Magbanua Z."/>
            <person name="Pechanova O."/>
            <person name="Grover C."/>
            <person name="Miller E."/>
            <person name="Thrash A."/>
            <person name="Ezzel L."/>
            <person name="Alam S."/>
            <person name="Benzie J."/>
            <person name="Hamilton M."/>
            <person name="Karsi A."/>
            <person name="Lawrence M.L."/>
            <person name="Peterson D.G."/>
        </authorList>
    </citation>
    <scope>NUCLEOTIDE SEQUENCE [LARGE SCALE GENOMIC DNA]</scope>
    <source>
        <strain evidence="13">BAU-BD-2019</strain>
        <tissue evidence="12">Blood</tissue>
    </source>
</reference>
<dbReference type="SMART" id="SM00020">
    <property type="entry name" value="Tryp_SPc"/>
    <property type="match status" value="1"/>
</dbReference>
<dbReference type="InterPro" id="IPR036055">
    <property type="entry name" value="LDL_receptor-like_sf"/>
</dbReference>
<dbReference type="GO" id="GO:0006508">
    <property type="term" value="P:proteolysis"/>
    <property type="evidence" value="ECO:0007669"/>
    <property type="project" value="UniProtKB-KW"/>
</dbReference>
<dbReference type="InterPro" id="IPR023415">
    <property type="entry name" value="LDLR_class-A_CS"/>
</dbReference>
<evidence type="ECO:0000256" key="6">
    <source>
        <dbReference type="PROSITE-ProRule" id="PRU00124"/>
    </source>
</evidence>
<feature type="domain" description="Peptidase S1" evidence="10">
    <location>
        <begin position="274"/>
        <end position="462"/>
    </location>
</feature>
<dbReference type="PANTHER" id="PTHR24252">
    <property type="entry name" value="ACROSIN-RELATED"/>
    <property type="match status" value="1"/>
</dbReference>
<dbReference type="Pfam" id="PF00089">
    <property type="entry name" value="Trypsin"/>
    <property type="match status" value="1"/>
</dbReference>
<evidence type="ECO:0000256" key="1">
    <source>
        <dbReference type="ARBA" id="ARBA00022670"/>
    </source>
</evidence>
<sequence>MRGREQSHGFVPDNRRDGAASFTGRKPTGEVEDGTESGALELVSVTEEDLPVVETPTTFNVSSFSSQNSHSSHFYDPDSQDPHVPVELPAVASAPLPVYKVHNIQIPPSPGVPVIKVQPFLNGERLSDLKSLCWPYVSRRLLALLIILGLLIVLILILGIGLGVGLKSCSGKFRCLSSVQCISRNAVCDGVEDCGNGEDELNCVRVSGRSSVLQVFSRGSWRTVCSEGWDSHLGSVACRQLGYNSYVSSTDVPISSIEAVFQNNIKDSVQFWYSDCCQVYSFSQPVLWTVYAGITDQPLSGSGALSVEKIIYHANYRPGGQSYNIALIKLKLPLSFSDQVVPICLPSYGKSFEDGQMCLISGWGATVDGGEASVSLHTAQVPLLSSTDCRRQGLTSWNICTGFSEGSAGTCQGDSGGPLACQGSGWTLVGVASWAESCGQKSKPGIYTSTSEALTWIQQQMEV</sequence>
<dbReference type="Proteomes" id="UP000830375">
    <property type="component" value="Unassembled WGS sequence"/>
</dbReference>
<keyword evidence="2" id="KW-0378">Hydrolase</keyword>
<evidence type="ECO:0000313" key="13">
    <source>
        <dbReference type="Proteomes" id="UP000830375"/>
    </source>
</evidence>
<dbReference type="CDD" id="cd00190">
    <property type="entry name" value="Tryp_SPc"/>
    <property type="match status" value="1"/>
</dbReference>
<dbReference type="PROSITE" id="PS50068">
    <property type="entry name" value="LDLRA_2"/>
    <property type="match status" value="1"/>
</dbReference>
<keyword evidence="1 12" id="KW-0645">Protease</keyword>
<feature type="disulfide bond" evidence="6">
    <location>
        <begin position="169"/>
        <end position="181"/>
    </location>
</feature>
<dbReference type="InterPro" id="IPR002172">
    <property type="entry name" value="LDrepeatLR_classA_rpt"/>
</dbReference>
<keyword evidence="9" id="KW-0472">Membrane</keyword>
<evidence type="ECO:0000256" key="9">
    <source>
        <dbReference type="SAM" id="Phobius"/>
    </source>
</evidence>
<proteinExistence type="predicted"/>
<evidence type="ECO:0000256" key="7">
    <source>
        <dbReference type="PROSITE-ProRule" id="PRU00196"/>
    </source>
</evidence>
<feature type="compositionally biased region" description="Basic and acidic residues" evidence="8">
    <location>
        <begin position="1"/>
        <end position="18"/>
    </location>
</feature>
<dbReference type="InterPro" id="IPR043504">
    <property type="entry name" value="Peptidase_S1_PA_chymotrypsin"/>
</dbReference>
<dbReference type="SUPFAM" id="SSF50494">
    <property type="entry name" value="Trypsin-like serine proteases"/>
    <property type="match status" value="1"/>
</dbReference>
<dbReference type="PROSITE" id="PS01209">
    <property type="entry name" value="LDLRA_1"/>
    <property type="match status" value="1"/>
</dbReference>
<dbReference type="Pfam" id="PF15494">
    <property type="entry name" value="SRCR_2"/>
    <property type="match status" value="1"/>
</dbReference>
<evidence type="ECO:0000259" key="11">
    <source>
        <dbReference type="PROSITE" id="PS50287"/>
    </source>
</evidence>
<feature type="transmembrane region" description="Helical" evidence="9">
    <location>
        <begin position="141"/>
        <end position="166"/>
    </location>
</feature>
<dbReference type="InterPro" id="IPR001254">
    <property type="entry name" value="Trypsin_dom"/>
</dbReference>
<feature type="region of interest" description="Disordered" evidence="8">
    <location>
        <begin position="1"/>
        <end position="40"/>
    </location>
</feature>
<evidence type="ECO:0000256" key="4">
    <source>
        <dbReference type="ARBA" id="ARBA00023157"/>
    </source>
</evidence>
<keyword evidence="3" id="KW-0720">Serine protease</keyword>
<keyword evidence="5" id="KW-0325">Glycoprotein</keyword>
<dbReference type="Gene3D" id="4.10.400.10">
    <property type="entry name" value="Low-density Lipoprotein Receptor"/>
    <property type="match status" value="1"/>
</dbReference>
<dbReference type="PROSITE" id="PS00135">
    <property type="entry name" value="TRYPSIN_SER"/>
    <property type="match status" value="1"/>
</dbReference>
<dbReference type="GO" id="GO:0008233">
    <property type="term" value="F:peptidase activity"/>
    <property type="evidence" value="ECO:0007669"/>
    <property type="project" value="UniProtKB-KW"/>
</dbReference>
<comment type="caution">
    <text evidence="7">Lacks conserved residue(s) required for the propagation of feature annotation.</text>
</comment>
<dbReference type="Gene3D" id="2.40.10.10">
    <property type="entry name" value="Trypsin-like serine proteases"/>
    <property type="match status" value="2"/>
</dbReference>
<dbReference type="SMART" id="SM00192">
    <property type="entry name" value="LDLa"/>
    <property type="match status" value="1"/>
</dbReference>
<keyword evidence="9 12" id="KW-0812">Transmembrane</keyword>
<evidence type="ECO:0000259" key="10">
    <source>
        <dbReference type="PROSITE" id="PS50240"/>
    </source>
</evidence>
<dbReference type="SUPFAM" id="SSF57424">
    <property type="entry name" value="LDL receptor-like module"/>
    <property type="match status" value="1"/>
</dbReference>
<feature type="domain" description="SRCR" evidence="11">
    <location>
        <begin position="191"/>
        <end position="249"/>
    </location>
</feature>
<keyword evidence="13" id="KW-1185">Reference proteome</keyword>
<keyword evidence="9" id="KW-1133">Transmembrane helix</keyword>
<evidence type="ECO:0000256" key="5">
    <source>
        <dbReference type="ARBA" id="ARBA00023180"/>
    </source>
</evidence>
<dbReference type="Pfam" id="PF00057">
    <property type="entry name" value="Ldl_recept_a"/>
    <property type="match status" value="1"/>
</dbReference>
<dbReference type="InterPro" id="IPR009003">
    <property type="entry name" value="Peptidase_S1_PA"/>
</dbReference>
<dbReference type="CDD" id="cd00112">
    <property type="entry name" value="LDLa"/>
    <property type="match status" value="1"/>
</dbReference>
<name>A0ABQ8N0R0_LABRO</name>
<dbReference type="PANTHER" id="PTHR24252:SF27">
    <property type="entry name" value="TRANSMEMBRANE PROTEASE SERINE 3-LIKE"/>
    <property type="match status" value="1"/>
</dbReference>
<accession>A0ABQ8N0R0</accession>
<protein>
    <submittedName>
        <fullName evidence="12">Transmembrane protease serine 3</fullName>
    </submittedName>
</protein>
<dbReference type="PROSITE" id="PS50240">
    <property type="entry name" value="TRYPSIN_DOM"/>
    <property type="match status" value="1"/>
</dbReference>
<evidence type="ECO:0000256" key="2">
    <source>
        <dbReference type="ARBA" id="ARBA00022801"/>
    </source>
</evidence>
<dbReference type="SUPFAM" id="SSF56487">
    <property type="entry name" value="SRCR-like"/>
    <property type="match status" value="1"/>
</dbReference>
<dbReference type="InterPro" id="IPR001190">
    <property type="entry name" value="SRCR"/>
</dbReference>
<dbReference type="PROSITE" id="PS50287">
    <property type="entry name" value="SRCR_2"/>
    <property type="match status" value="1"/>
</dbReference>
<gene>
    <name evidence="12" type="ORF">H4Q32_004907</name>
</gene>
<keyword evidence="4 6" id="KW-1015">Disulfide bond</keyword>
<feature type="disulfide bond" evidence="6">
    <location>
        <begin position="188"/>
        <end position="203"/>
    </location>
</feature>
<evidence type="ECO:0000256" key="3">
    <source>
        <dbReference type="ARBA" id="ARBA00022825"/>
    </source>
</evidence>
<dbReference type="InterPro" id="IPR036772">
    <property type="entry name" value="SRCR-like_dom_sf"/>
</dbReference>
<evidence type="ECO:0000256" key="8">
    <source>
        <dbReference type="SAM" id="MobiDB-lite"/>
    </source>
</evidence>
<comment type="caution">
    <text evidence="12">The sequence shown here is derived from an EMBL/GenBank/DDBJ whole genome shotgun (WGS) entry which is preliminary data.</text>
</comment>
<dbReference type="EMBL" id="JACTAM010000001">
    <property type="protein sequence ID" value="KAI2668232.1"/>
    <property type="molecule type" value="Genomic_DNA"/>
</dbReference>
<dbReference type="SMART" id="SM00202">
    <property type="entry name" value="SR"/>
    <property type="match status" value="1"/>
</dbReference>
<dbReference type="Gene3D" id="3.10.250.10">
    <property type="entry name" value="SRCR-like domain"/>
    <property type="match status" value="1"/>
</dbReference>
<evidence type="ECO:0000313" key="12">
    <source>
        <dbReference type="EMBL" id="KAI2668232.1"/>
    </source>
</evidence>
<organism evidence="12 13">
    <name type="scientific">Labeo rohita</name>
    <name type="common">Indian major carp</name>
    <name type="synonym">Cyprinus rohita</name>
    <dbReference type="NCBI Taxonomy" id="84645"/>
    <lineage>
        <taxon>Eukaryota</taxon>
        <taxon>Metazoa</taxon>
        <taxon>Chordata</taxon>
        <taxon>Craniata</taxon>
        <taxon>Vertebrata</taxon>
        <taxon>Euteleostomi</taxon>
        <taxon>Actinopterygii</taxon>
        <taxon>Neopterygii</taxon>
        <taxon>Teleostei</taxon>
        <taxon>Ostariophysi</taxon>
        <taxon>Cypriniformes</taxon>
        <taxon>Cyprinidae</taxon>
        <taxon>Labeoninae</taxon>
        <taxon>Labeonini</taxon>
        <taxon>Labeo</taxon>
    </lineage>
</organism>